<sequence length="73" mass="8558">MLDRRRHNAGMTDPEPTSFDDEEYAFLRHVRFGELPPAVRPDERVELTETDPRRDRPESTNDDEWHLRLGPGG</sequence>
<feature type="region of interest" description="Disordered" evidence="1">
    <location>
        <begin position="1"/>
        <end position="21"/>
    </location>
</feature>
<gene>
    <name evidence="2" type="ORF">GA0074696_3551</name>
</gene>
<evidence type="ECO:0000313" key="3">
    <source>
        <dbReference type="Proteomes" id="UP000198228"/>
    </source>
</evidence>
<dbReference type="EMBL" id="LT607410">
    <property type="protein sequence ID" value="SCF22313.1"/>
    <property type="molecule type" value="Genomic_DNA"/>
</dbReference>
<evidence type="ECO:0000313" key="2">
    <source>
        <dbReference type="EMBL" id="SCF22313.1"/>
    </source>
</evidence>
<dbReference type="Proteomes" id="UP000198228">
    <property type="component" value="Chromosome I"/>
</dbReference>
<evidence type="ECO:0000256" key="1">
    <source>
        <dbReference type="SAM" id="MobiDB-lite"/>
    </source>
</evidence>
<reference evidence="2 3" key="1">
    <citation type="submission" date="2016-06" db="EMBL/GenBank/DDBJ databases">
        <authorList>
            <person name="Kjaerup R.B."/>
            <person name="Dalgaard T.S."/>
            <person name="Juul-Madsen H.R."/>
        </authorList>
    </citation>
    <scope>NUCLEOTIDE SEQUENCE [LARGE SCALE GENOMIC DNA]</scope>
    <source>
        <strain evidence="2 3">DSM 43821</strain>
    </source>
</reference>
<protein>
    <submittedName>
        <fullName evidence="2">Uncharacterized protein</fullName>
    </submittedName>
</protein>
<dbReference type="AlphaFoldDB" id="A0A1C4YNH4"/>
<accession>A0A1C4YNH4</accession>
<organism evidence="2 3">
    <name type="scientific">Micromonospora purpureochromogenes</name>
    <dbReference type="NCBI Taxonomy" id="47872"/>
    <lineage>
        <taxon>Bacteria</taxon>
        <taxon>Bacillati</taxon>
        <taxon>Actinomycetota</taxon>
        <taxon>Actinomycetes</taxon>
        <taxon>Micromonosporales</taxon>
        <taxon>Micromonosporaceae</taxon>
        <taxon>Micromonospora</taxon>
    </lineage>
</organism>
<name>A0A1C4YNH4_9ACTN</name>
<feature type="compositionally biased region" description="Basic and acidic residues" evidence="1">
    <location>
        <begin position="40"/>
        <end position="67"/>
    </location>
</feature>
<feature type="region of interest" description="Disordered" evidence="1">
    <location>
        <begin position="35"/>
        <end position="73"/>
    </location>
</feature>
<proteinExistence type="predicted"/>